<protein>
    <submittedName>
        <fullName evidence="7">Sugar transporter ERD6-like 8</fullName>
    </submittedName>
</protein>
<dbReference type="GO" id="GO:0016020">
    <property type="term" value="C:membrane"/>
    <property type="evidence" value="ECO:0007669"/>
    <property type="project" value="UniProtKB-SubCell"/>
</dbReference>
<evidence type="ECO:0000313" key="7">
    <source>
        <dbReference type="EMBL" id="RVW36045.1"/>
    </source>
</evidence>
<evidence type="ECO:0000259" key="6">
    <source>
        <dbReference type="PROSITE" id="PS50850"/>
    </source>
</evidence>
<proteinExistence type="predicted"/>
<dbReference type="PROSITE" id="PS00216">
    <property type="entry name" value="SUGAR_TRANSPORT_1"/>
    <property type="match status" value="1"/>
</dbReference>
<gene>
    <name evidence="7" type="primary">VvCHDh000257_4</name>
    <name evidence="7" type="ORF">CK203_112723</name>
</gene>
<evidence type="ECO:0000256" key="4">
    <source>
        <dbReference type="ARBA" id="ARBA00022989"/>
    </source>
</evidence>
<dbReference type="PANTHER" id="PTHR46481">
    <property type="entry name" value="ZINC FINGER BED DOMAIN-CONTAINING PROTEIN 4"/>
    <property type="match status" value="1"/>
</dbReference>
<keyword evidence="5" id="KW-0472">Membrane</keyword>
<dbReference type="PANTHER" id="PTHR46481:SF11">
    <property type="entry name" value="ZINC FINGER BED DOMAIN-CONTAINING PROTEIN RICESLEEPER 2-LIKE"/>
    <property type="match status" value="1"/>
</dbReference>
<dbReference type="InterPro" id="IPR036259">
    <property type="entry name" value="MFS_trans_sf"/>
</dbReference>
<reference evidence="7 8" key="1">
    <citation type="journal article" date="2018" name="PLoS Genet.">
        <title>Population sequencing reveals clonal diversity and ancestral inbreeding in the grapevine cultivar Chardonnay.</title>
        <authorList>
            <person name="Roach M.J."/>
            <person name="Johnson D.L."/>
            <person name="Bohlmann J."/>
            <person name="van Vuuren H.J."/>
            <person name="Jones S.J."/>
            <person name="Pretorius I.S."/>
            <person name="Schmidt S.A."/>
            <person name="Borneman A.R."/>
        </authorList>
    </citation>
    <scope>NUCLEOTIDE SEQUENCE [LARGE SCALE GENOMIC DNA]</scope>
    <source>
        <strain evidence="8">cv. Chardonnay</strain>
        <tissue evidence="7">Leaf</tissue>
    </source>
</reference>
<comment type="subcellular location">
    <subcellularLocation>
        <location evidence="1">Membrane</location>
        <topology evidence="1">Multi-pass membrane protein</topology>
    </subcellularLocation>
</comment>
<dbReference type="InterPro" id="IPR020846">
    <property type="entry name" value="MFS_dom"/>
</dbReference>
<dbReference type="InterPro" id="IPR052035">
    <property type="entry name" value="ZnF_BED_domain_contain"/>
</dbReference>
<dbReference type="GO" id="GO:0022857">
    <property type="term" value="F:transmembrane transporter activity"/>
    <property type="evidence" value="ECO:0007669"/>
    <property type="project" value="InterPro"/>
</dbReference>
<evidence type="ECO:0000313" key="8">
    <source>
        <dbReference type="Proteomes" id="UP000288805"/>
    </source>
</evidence>
<keyword evidence="4" id="KW-1133">Transmembrane helix</keyword>
<dbReference type="SUPFAM" id="SSF103473">
    <property type="entry name" value="MFS general substrate transporter"/>
    <property type="match status" value="1"/>
</dbReference>
<dbReference type="InterPro" id="IPR005829">
    <property type="entry name" value="Sugar_transporter_CS"/>
</dbReference>
<sequence length="225" mass="25728">MVSCNTIKGDIMKIYEVEKDKMINYLEKLESRVAIITNMWTSNQKKAYMAITVHYIDESWLLQYHIVRCVPTFEATFCATRGRMEYVALSQPLAQVVSKHHSRLHPDTLEALMCAQSWLWKEKEGSRVFLLEGFRGESSTLRSSSRLERAYKFLAMQTGYSAPAQYGIMNELGLSYSQYSNFGSILSIEAMIGAISSGWIADSIGRKWDGSRSTYLLYVMSTFQL</sequence>
<dbReference type="PROSITE" id="PS50850">
    <property type="entry name" value="MFS"/>
    <property type="match status" value="1"/>
</dbReference>
<keyword evidence="3" id="KW-0812">Transmembrane</keyword>
<evidence type="ECO:0000256" key="2">
    <source>
        <dbReference type="ARBA" id="ARBA00022448"/>
    </source>
</evidence>
<dbReference type="Gene3D" id="1.20.1250.20">
    <property type="entry name" value="MFS general substrate transporter like domains"/>
    <property type="match status" value="1"/>
</dbReference>
<comment type="caution">
    <text evidence="7">The sequence shown here is derived from an EMBL/GenBank/DDBJ whole genome shotgun (WGS) entry which is preliminary data.</text>
</comment>
<evidence type="ECO:0000256" key="1">
    <source>
        <dbReference type="ARBA" id="ARBA00004141"/>
    </source>
</evidence>
<dbReference type="EMBL" id="QGNW01001586">
    <property type="protein sequence ID" value="RVW36045.1"/>
    <property type="molecule type" value="Genomic_DNA"/>
</dbReference>
<evidence type="ECO:0000256" key="5">
    <source>
        <dbReference type="ARBA" id="ARBA00023136"/>
    </source>
</evidence>
<dbReference type="AlphaFoldDB" id="A0A438DKN9"/>
<evidence type="ECO:0000256" key="3">
    <source>
        <dbReference type="ARBA" id="ARBA00022692"/>
    </source>
</evidence>
<organism evidence="7 8">
    <name type="scientific">Vitis vinifera</name>
    <name type="common">Grape</name>
    <dbReference type="NCBI Taxonomy" id="29760"/>
    <lineage>
        <taxon>Eukaryota</taxon>
        <taxon>Viridiplantae</taxon>
        <taxon>Streptophyta</taxon>
        <taxon>Embryophyta</taxon>
        <taxon>Tracheophyta</taxon>
        <taxon>Spermatophyta</taxon>
        <taxon>Magnoliopsida</taxon>
        <taxon>eudicotyledons</taxon>
        <taxon>Gunneridae</taxon>
        <taxon>Pentapetalae</taxon>
        <taxon>rosids</taxon>
        <taxon>Vitales</taxon>
        <taxon>Vitaceae</taxon>
        <taxon>Viteae</taxon>
        <taxon>Vitis</taxon>
    </lineage>
</organism>
<dbReference type="Proteomes" id="UP000288805">
    <property type="component" value="Unassembled WGS sequence"/>
</dbReference>
<feature type="domain" description="Major facilitator superfamily (MFS) profile" evidence="6">
    <location>
        <begin position="138"/>
        <end position="225"/>
    </location>
</feature>
<keyword evidence="2" id="KW-0813">Transport</keyword>
<name>A0A438DKN9_VITVI</name>
<accession>A0A438DKN9</accession>
<keyword evidence="7" id="KW-0762">Sugar transport</keyword>